<dbReference type="Gene3D" id="3.30.200.20">
    <property type="entry name" value="Phosphorylase Kinase, domain 1"/>
    <property type="match status" value="1"/>
</dbReference>
<keyword evidence="6" id="KW-0067">ATP-binding</keyword>
<name>A0A2R6NZQ0_9APHY</name>
<evidence type="ECO:0000256" key="4">
    <source>
        <dbReference type="ARBA" id="ARBA00022741"/>
    </source>
</evidence>
<dbReference type="SMART" id="SM00220">
    <property type="entry name" value="S_TKc"/>
    <property type="match status" value="1"/>
</dbReference>
<evidence type="ECO:0000256" key="3">
    <source>
        <dbReference type="ARBA" id="ARBA00022679"/>
    </source>
</evidence>
<evidence type="ECO:0000256" key="6">
    <source>
        <dbReference type="ARBA" id="ARBA00022840"/>
    </source>
</evidence>
<dbReference type="OrthoDB" id="10020333at2759"/>
<evidence type="ECO:0000313" key="11">
    <source>
        <dbReference type="Proteomes" id="UP000186601"/>
    </source>
</evidence>
<evidence type="ECO:0000256" key="8">
    <source>
        <dbReference type="SAM" id="MobiDB-lite"/>
    </source>
</evidence>
<feature type="region of interest" description="Disordered" evidence="8">
    <location>
        <begin position="406"/>
        <end position="426"/>
    </location>
</feature>
<evidence type="ECO:0000256" key="7">
    <source>
        <dbReference type="SAM" id="Coils"/>
    </source>
</evidence>
<reference evidence="10 11" key="1">
    <citation type="submission" date="2018-02" db="EMBL/GenBank/DDBJ databases">
        <title>Genome sequence of the basidiomycete white-rot fungus Phlebia centrifuga.</title>
        <authorList>
            <person name="Granchi Z."/>
            <person name="Peng M."/>
            <person name="de Vries R.P."/>
            <person name="Hilden K."/>
            <person name="Makela M.R."/>
            <person name="Grigoriev I."/>
            <person name="Riley R."/>
        </authorList>
    </citation>
    <scope>NUCLEOTIDE SEQUENCE [LARGE SCALE GENOMIC DNA]</scope>
    <source>
        <strain evidence="10 11">FBCC195</strain>
    </source>
</reference>
<keyword evidence="2" id="KW-0723">Serine/threonine-protein kinase</keyword>
<dbReference type="InterPro" id="IPR011009">
    <property type="entry name" value="Kinase-like_dom_sf"/>
</dbReference>
<feature type="coiled-coil region" evidence="7">
    <location>
        <begin position="157"/>
        <end position="184"/>
    </location>
</feature>
<dbReference type="AlphaFoldDB" id="A0A2R6NZQ0"/>
<comment type="caution">
    <text evidence="10">The sequence shown here is derived from an EMBL/GenBank/DDBJ whole genome shotgun (WGS) entry which is preliminary data.</text>
</comment>
<dbReference type="GO" id="GO:0005634">
    <property type="term" value="C:nucleus"/>
    <property type="evidence" value="ECO:0007669"/>
    <property type="project" value="TreeGrafter"/>
</dbReference>
<feature type="compositionally biased region" description="Basic and acidic residues" evidence="8">
    <location>
        <begin position="523"/>
        <end position="533"/>
    </location>
</feature>
<dbReference type="PANTHER" id="PTHR44167">
    <property type="entry name" value="OVARIAN-SPECIFIC SERINE/THREONINE-PROTEIN KINASE LOK-RELATED"/>
    <property type="match status" value="1"/>
</dbReference>
<keyword evidence="7" id="KW-0175">Coiled coil</keyword>
<dbReference type="Proteomes" id="UP000186601">
    <property type="component" value="Unassembled WGS sequence"/>
</dbReference>
<dbReference type="STRING" id="98765.A0A2R6NZQ0"/>
<dbReference type="EMBL" id="MLYV02000630">
    <property type="protein sequence ID" value="PSR80981.1"/>
    <property type="molecule type" value="Genomic_DNA"/>
</dbReference>
<dbReference type="PROSITE" id="PS50011">
    <property type="entry name" value="PROTEIN_KINASE_DOM"/>
    <property type="match status" value="1"/>
</dbReference>
<feature type="region of interest" description="Disordered" evidence="8">
    <location>
        <begin position="523"/>
        <end position="576"/>
    </location>
</feature>
<organism evidence="10 11">
    <name type="scientific">Hermanssonia centrifuga</name>
    <dbReference type="NCBI Taxonomy" id="98765"/>
    <lineage>
        <taxon>Eukaryota</taxon>
        <taxon>Fungi</taxon>
        <taxon>Dikarya</taxon>
        <taxon>Basidiomycota</taxon>
        <taxon>Agaricomycotina</taxon>
        <taxon>Agaricomycetes</taxon>
        <taxon>Polyporales</taxon>
        <taxon>Meruliaceae</taxon>
        <taxon>Hermanssonia</taxon>
    </lineage>
</organism>
<dbReference type="Pfam" id="PF00069">
    <property type="entry name" value="Pkinase"/>
    <property type="match status" value="2"/>
</dbReference>
<dbReference type="GO" id="GO:0005524">
    <property type="term" value="F:ATP binding"/>
    <property type="evidence" value="ECO:0007669"/>
    <property type="project" value="UniProtKB-KW"/>
</dbReference>
<dbReference type="SUPFAM" id="SSF56112">
    <property type="entry name" value="Protein kinase-like (PK-like)"/>
    <property type="match status" value="1"/>
</dbReference>
<dbReference type="CDD" id="cd14019">
    <property type="entry name" value="STKc_Cdc7"/>
    <property type="match status" value="1"/>
</dbReference>
<feature type="region of interest" description="Disordered" evidence="8">
    <location>
        <begin position="1"/>
        <end position="91"/>
    </location>
</feature>
<evidence type="ECO:0000256" key="5">
    <source>
        <dbReference type="ARBA" id="ARBA00022777"/>
    </source>
</evidence>
<feature type="compositionally biased region" description="Low complexity" evidence="8">
    <location>
        <begin position="551"/>
        <end position="574"/>
    </location>
</feature>
<keyword evidence="4" id="KW-0547">Nucleotide-binding</keyword>
<keyword evidence="3" id="KW-0808">Transferase</keyword>
<evidence type="ECO:0000256" key="2">
    <source>
        <dbReference type="ARBA" id="ARBA00022527"/>
    </source>
</evidence>
<dbReference type="PANTHER" id="PTHR44167:SF23">
    <property type="entry name" value="CDC7 KINASE, ISOFORM A-RELATED"/>
    <property type="match status" value="1"/>
</dbReference>
<dbReference type="GO" id="GO:0044773">
    <property type="term" value="P:mitotic DNA damage checkpoint signaling"/>
    <property type="evidence" value="ECO:0007669"/>
    <property type="project" value="TreeGrafter"/>
</dbReference>
<keyword evidence="11" id="KW-1185">Reference proteome</keyword>
<accession>A0A2R6NZQ0</accession>
<feature type="compositionally biased region" description="Polar residues" evidence="8">
    <location>
        <begin position="1"/>
        <end position="13"/>
    </location>
</feature>
<evidence type="ECO:0000256" key="1">
    <source>
        <dbReference type="ARBA" id="ARBA00012513"/>
    </source>
</evidence>
<evidence type="ECO:0000259" key="9">
    <source>
        <dbReference type="PROSITE" id="PS50011"/>
    </source>
</evidence>
<feature type="compositionally biased region" description="Low complexity" evidence="8">
    <location>
        <begin position="41"/>
        <end position="57"/>
    </location>
</feature>
<gene>
    <name evidence="10" type="ORF">PHLCEN_2v6571</name>
</gene>
<dbReference type="GO" id="GO:0004674">
    <property type="term" value="F:protein serine/threonine kinase activity"/>
    <property type="evidence" value="ECO:0007669"/>
    <property type="project" value="UniProtKB-KW"/>
</dbReference>
<dbReference type="Gene3D" id="1.10.510.10">
    <property type="entry name" value="Transferase(Phosphotransferase) domain 1"/>
    <property type="match status" value="1"/>
</dbReference>
<dbReference type="PROSITE" id="PS00108">
    <property type="entry name" value="PROTEIN_KINASE_ST"/>
    <property type="match status" value="1"/>
</dbReference>
<feature type="region of interest" description="Disordered" evidence="8">
    <location>
        <begin position="103"/>
        <end position="125"/>
    </location>
</feature>
<sequence length="686" mass="78031">METRFLSQHSSNPLEVHSSDARNRAYVRQYRKAVKQAGGEDQSLPSSDDPLDGLPSPAVQEYQNHIAQLYHKDKNMKPGASTSKQHLQRRPVPEGYVDLDEEMESDDELAIAEQEPRPEEQEPEVIVEEQEQMEDADAEHGSDDNQQGDIDEELTIYLKTKEEREEIAQEIADLQAAVPQLTQDYKIVDRLGAGTFSSVYKAIDLGYHTKWDNSVWHGIHRAPSSAYYQAEARPPGSNVYVAVKRIYVTSGPERIRNEIAIMEDCRGCRHVSQLITAFRQYDQIVAIMPYHRNLDFRDFYRVLPLEGVKAYFRCMFRALRDIHGRAIIHRDVKPANFLFDPRTGIGTLCDFGLACRIEKGPTHGQCLHTPPTRQHPHGKIRPTEEHDIEYIKKMQREARQKSLWPSDRVGYPEKDTRPPSKANRAGTRGFRAPEVLLKCGEQSGAIDVWSAGMIFLFFLTRKFPLFQSSDDVEALMEIAAIIGKRKMEKTATLHSRTFITNIPSLSQEGVSWREFVERLNPKLREPPKPDHRFYPYTTPAWSETRPPPSSSSPTSHSRYSASRYSSGSRSPSPATQESYAADIDNALDLLEQIMQPEAVKRMTPRAALAHPFLKDPDEPDDDEFVPHPFGEGVCGDYHFHDEVTEEPCVRVRAANGKIVVRRLMAGEGVCIGRMPCEFHKKGYGYD</sequence>
<proteinExistence type="predicted"/>
<protein>
    <recommendedName>
        <fullName evidence="1">non-specific serine/threonine protein kinase</fullName>
        <ecNumber evidence="1">2.7.11.1</ecNumber>
    </recommendedName>
</protein>
<dbReference type="InterPro" id="IPR008271">
    <property type="entry name" value="Ser/Thr_kinase_AS"/>
</dbReference>
<feature type="domain" description="Protein kinase" evidence="9">
    <location>
        <begin position="185"/>
        <end position="613"/>
    </location>
</feature>
<evidence type="ECO:0000313" key="10">
    <source>
        <dbReference type="EMBL" id="PSR80981.1"/>
    </source>
</evidence>
<dbReference type="InterPro" id="IPR000719">
    <property type="entry name" value="Prot_kinase_dom"/>
</dbReference>
<keyword evidence="5" id="KW-0418">Kinase</keyword>
<dbReference type="EC" id="2.7.11.1" evidence="1"/>